<gene>
    <name evidence="1" type="ORF">BT62DRAFT_969419</name>
</gene>
<dbReference type="EMBL" id="MU250536">
    <property type="protein sequence ID" value="KAG7445707.1"/>
    <property type="molecule type" value="Genomic_DNA"/>
</dbReference>
<organism evidence="1 2">
    <name type="scientific">Guyanagaster necrorhizus</name>
    <dbReference type="NCBI Taxonomy" id="856835"/>
    <lineage>
        <taxon>Eukaryota</taxon>
        <taxon>Fungi</taxon>
        <taxon>Dikarya</taxon>
        <taxon>Basidiomycota</taxon>
        <taxon>Agaricomycotina</taxon>
        <taxon>Agaricomycetes</taxon>
        <taxon>Agaricomycetidae</taxon>
        <taxon>Agaricales</taxon>
        <taxon>Marasmiineae</taxon>
        <taxon>Physalacriaceae</taxon>
        <taxon>Guyanagaster</taxon>
    </lineage>
</organism>
<accession>A0A9P7VSC8</accession>
<evidence type="ECO:0000313" key="1">
    <source>
        <dbReference type="EMBL" id="KAG7445707.1"/>
    </source>
</evidence>
<dbReference type="RefSeq" id="XP_043039207.1">
    <property type="nucleotide sequence ID" value="XM_043188943.1"/>
</dbReference>
<dbReference type="OrthoDB" id="3242181at2759"/>
<dbReference type="GeneID" id="66111240"/>
<sequence length="435" mass="47773">MSAPSLPSYVPPNFYRTPSYTAEPQQHEQRLAVANGVRPRPSGHFVKESKGGGARLRLTSQEDHVALPVYGTNGSVEGTVEVSKPEGITSVEVKVEGRLRLHELAAGGTTAVKLCLDTVLLWIKNPNNVVCPSSLRFRLNLPTTFLYEGHTYPLPPTYDVKLDGLPGFTATIDYSVTATLMKPNTVPLVKTTIFGKSLGNIILSTPFIYYPRSRPAIPLPVPLRPTRNGFRHDPEWQVSESVIKTKNPGIQDIKTKLYVPASRIFCLRFPIPFYLTLESSAQSLAAFLPYGPSPTARRATRVQLMRQVTVDVRHAMISSTKTDIWRVDSIGEGRFRHVGDGPTWVSFNGEIVIDDSVKIGGFKAGGLRVKDCILFTMSPADPSKSTFSPMRQVVPTRLTTDAWTTDGTGIGVHPSSSEYSISPLDFDATARTYAI</sequence>
<reference evidence="1" key="1">
    <citation type="submission" date="2020-11" db="EMBL/GenBank/DDBJ databases">
        <title>Adaptations for nitrogen fixation in a non-lichenized fungal sporocarp promotes dispersal by wood-feeding termites.</title>
        <authorList>
            <consortium name="DOE Joint Genome Institute"/>
            <person name="Koch R.A."/>
            <person name="Yoon G."/>
            <person name="Arayal U."/>
            <person name="Lail K."/>
            <person name="Amirebrahimi M."/>
            <person name="Labutti K."/>
            <person name="Lipzen A."/>
            <person name="Riley R."/>
            <person name="Barry K."/>
            <person name="Henrissat B."/>
            <person name="Grigoriev I.V."/>
            <person name="Herr J.R."/>
            <person name="Aime M.C."/>
        </authorList>
    </citation>
    <scope>NUCLEOTIDE SEQUENCE</scope>
    <source>
        <strain evidence="1">MCA 3950</strain>
    </source>
</reference>
<proteinExistence type="predicted"/>
<protein>
    <submittedName>
        <fullName evidence="1">Uncharacterized protein</fullName>
    </submittedName>
</protein>
<dbReference type="Proteomes" id="UP000812287">
    <property type="component" value="Unassembled WGS sequence"/>
</dbReference>
<evidence type="ECO:0000313" key="2">
    <source>
        <dbReference type="Proteomes" id="UP000812287"/>
    </source>
</evidence>
<name>A0A9P7VSC8_9AGAR</name>
<keyword evidence="2" id="KW-1185">Reference proteome</keyword>
<dbReference type="AlphaFoldDB" id="A0A9P7VSC8"/>
<comment type="caution">
    <text evidence="1">The sequence shown here is derived from an EMBL/GenBank/DDBJ whole genome shotgun (WGS) entry which is preliminary data.</text>
</comment>